<name>A0A9J6DXE5_RHIMP</name>
<reference evidence="2" key="2">
    <citation type="submission" date="2021-09" db="EMBL/GenBank/DDBJ databases">
        <authorList>
            <person name="Jia N."/>
            <person name="Wang J."/>
            <person name="Shi W."/>
            <person name="Du L."/>
            <person name="Sun Y."/>
            <person name="Zhan W."/>
            <person name="Jiang J."/>
            <person name="Wang Q."/>
            <person name="Zhang B."/>
            <person name="Ji P."/>
            <person name="Sakyi L.B."/>
            <person name="Cui X."/>
            <person name="Yuan T."/>
            <person name="Jiang B."/>
            <person name="Yang W."/>
            <person name="Lam T.T.-Y."/>
            <person name="Chang Q."/>
            <person name="Ding S."/>
            <person name="Wang X."/>
            <person name="Zhu J."/>
            <person name="Ruan X."/>
            <person name="Zhao L."/>
            <person name="Wei J."/>
            <person name="Que T."/>
            <person name="Du C."/>
            <person name="Cheng J."/>
            <person name="Dai P."/>
            <person name="Han X."/>
            <person name="Huang E."/>
            <person name="Gao Y."/>
            <person name="Liu J."/>
            <person name="Shao H."/>
            <person name="Ye R."/>
            <person name="Li L."/>
            <person name="Wei W."/>
            <person name="Wang X."/>
            <person name="Wang C."/>
            <person name="Huo Q."/>
            <person name="Li W."/>
            <person name="Guo W."/>
            <person name="Chen H."/>
            <person name="Chen S."/>
            <person name="Zhou L."/>
            <person name="Zhou L."/>
            <person name="Ni X."/>
            <person name="Tian J."/>
            <person name="Zhou Y."/>
            <person name="Sheng Y."/>
            <person name="Liu T."/>
            <person name="Pan Y."/>
            <person name="Xia L."/>
            <person name="Li J."/>
            <person name="Zhao F."/>
            <person name="Cao W."/>
        </authorList>
    </citation>
    <scope>NUCLEOTIDE SEQUENCE</scope>
    <source>
        <strain evidence="2">Rmic-2018</strain>
        <tissue evidence="2">Larvae</tissue>
    </source>
</reference>
<organism evidence="2 3">
    <name type="scientific">Rhipicephalus microplus</name>
    <name type="common">Cattle tick</name>
    <name type="synonym">Boophilus microplus</name>
    <dbReference type="NCBI Taxonomy" id="6941"/>
    <lineage>
        <taxon>Eukaryota</taxon>
        <taxon>Metazoa</taxon>
        <taxon>Ecdysozoa</taxon>
        <taxon>Arthropoda</taxon>
        <taxon>Chelicerata</taxon>
        <taxon>Arachnida</taxon>
        <taxon>Acari</taxon>
        <taxon>Parasitiformes</taxon>
        <taxon>Ixodida</taxon>
        <taxon>Ixodoidea</taxon>
        <taxon>Ixodidae</taxon>
        <taxon>Rhipicephalinae</taxon>
        <taxon>Rhipicephalus</taxon>
        <taxon>Boophilus</taxon>
    </lineage>
</organism>
<evidence type="ECO:0000313" key="2">
    <source>
        <dbReference type="EMBL" id="KAH8026871.1"/>
    </source>
</evidence>
<accession>A0A9J6DXE5</accession>
<dbReference type="EMBL" id="JABSTU010000007">
    <property type="protein sequence ID" value="KAH8026871.1"/>
    <property type="molecule type" value="Genomic_DNA"/>
</dbReference>
<evidence type="ECO:0000256" key="1">
    <source>
        <dbReference type="SAM" id="MobiDB-lite"/>
    </source>
</evidence>
<feature type="region of interest" description="Disordered" evidence="1">
    <location>
        <begin position="1"/>
        <end position="21"/>
    </location>
</feature>
<dbReference type="AlphaFoldDB" id="A0A9J6DXE5"/>
<feature type="compositionally biased region" description="Basic residues" evidence="1">
    <location>
        <begin position="147"/>
        <end position="162"/>
    </location>
</feature>
<sequence length="190" mass="20857">MHDQEADLQGPASPPTYSPHNESCVRRGLYVTAITLPMAESSKREKKNTFTRRVGVALEASFLWLALLSGTCSGYPGPSSWQVLAPGAVPAAEHKMAKAFVVHLPIHTTQLEPVEEQRQPATVTTSTGGPVYSTGGFETHGKNQGSLKKRLRRRRRRRKYFRTRTAATSLGPDAAPAKRGLRVRKTRPAV</sequence>
<proteinExistence type="predicted"/>
<comment type="caution">
    <text evidence="2">The sequence shown here is derived from an EMBL/GenBank/DDBJ whole genome shotgun (WGS) entry which is preliminary data.</text>
</comment>
<gene>
    <name evidence="2" type="ORF">HPB51_026206</name>
</gene>
<protein>
    <submittedName>
        <fullName evidence="2">Uncharacterized protein</fullName>
    </submittedName>
</protein>
<feature type="compositionally biased region" description="Basic residues" evidence="1">
    <location>
        <begin position="179"/>
        <end position="190"/>
    </location>
</feature>
<feature type="region of interest" description="Disordered" evidence="1">
    <location>
        <begin position="114"/>
        <end position="190"/>
    </location>
</feature>
<feature type="compositionally biased region" description="Polar residues" evidence="1">
    <location>
        <begin position="119"/>
        <end position="128"/>
    </location>
</feature>
<keyword evidence="3" id="KW-1185">Reference proteome</keyword>
<reference evidence="2" key="1">
    <citation type="journal article" date="2020" name="Cell">
        <title>Large-Scale Comparative Analyses of Tick Genomes Elucidate Their Genetic Diversity and Vector Capacities.</title>
        <authorList>
            <consortium name="Tick Genome and Microbiome Consortium (TIGMIC)"/>
            <person name="Jia N."/>
            <person name="Wang J."/>
            <person name="Shi W."/>
            <person name="Du L."/>
            <person name="Sun Y."/>
            <person name="Zhan W."/>
            <person name="Jiang J.F."/>
            <person name="Wang Q."/>
            <person name="Zhang B."/>
            <person name="Ji P."/>
            <person name="Bell-Sakyi L."/>
            <person name="Cui X.M."/>
            <person name="Yuan T.T."/>
            <person name="Jiang B.G."/>
            <person name="Yang W.F."/>
            <person name="Lam T.T."/>
            <person name="Chang Q.C."/>
            <person name="Ding S.J."/>
            <person name="Wang X.J."/>
            <person name="Zhu J.G."/>
            <person name="Ruan X.D."/>
            <person name="Zhao L."/>
            <person name="Wei J.T."/>
            <person name="Ye R.Z."/>
            <person name="Que T.C."/>
            <person name="Du C.H."/>
            <person name="Zhou Y.H."/>
            <person name="Cheng J.X."/>
            <person name="Dai P.F."/>
            <person name="Guo W.B."/>
            <person name="Han X.H."/>
            <person name="Huang E.J."/>
            <person name="Li L.F."/>
            <person name="Wei W."/>
            <person name="Gao Y.C."/>
            <person name="Liu J.Z."/>
            <person name="Shao H.Z."/>
            <person name="Wang X."/>
            <person name="Wang C.C."/>
            <person name="Yang T.C."/>
            <person name="Huo Q.B."/>
            <person name="Li W."/>
            <person name="Chen H.Y."/>
            <person name="Chen S.E."/>
            <person name="Zhou L.G."/>
            <person name="Ni X.B."/>
            <person name="Tian J.H."/>
            <person name="Sheng Y."/>
            <person name="Liu T."/>
            <person name="Pan Y.S."/>
            <person name="Xia L.Y."/>
            <person name="Li J."/>
            <person name="Zhao F."/>
            <person name="Cao W.C."/>
        </authorList>
    </citation>
    <scope>NUCLEOTIDE SEQUENCE</scope>
    <source>
        <strain evidence="2">Rmic-2018</strain>
    </source>
</reference>
<dbReference type="Proteomes" id="UP000821866">
    <property type="component" value="Unassembled WGS sequence"/>
</dbReference>
<evidence type="ECO:0000313" key="3">
    <source>
        <dbReference type="Proteomes" id="UP000821866"/>
    </source>
</evidence>